<name>R7Z9I2_LYSSH</name>
<dbReference type="Proteomes" id="UP000013911">
    <property type="component" value="Unassembled WGS sequence"/>
</dbReference>
<dbReference type="EMBL" id="AQPX01000028">
    <property type="protein sequence ID" value="EON70802.1"/>
    <property type="molecule type" value="Genomic_DNA"/>
</dbReference>
<dbReference type="AlphaFoldDB" id="R7Z9I2"/>
<evidence type="ECO:0008006" key="3">
    <source>
        <dbReference type="Google" id="ProtNLM"/>
    </source>
</evidence>
<reference evidence="1 2" key="1">
    <citation type="submission" date="2013-04" db="EMBL/GenBank/DDBJ databases">
        <title>Draft genome of the heavy metal tolerant bacterium Lysinibacillus sphaericus strain OT4b.31.</title>
        <authorList>
            <person name="Pena-Montenegro T.D."/>
            <person name="Dussan J."/>
        </authorList>
    </citation>
    <scope>NUCLEOTIDE SEQUENCE [LARGE SCALE GENOMIC DNA]</scope>
    <source>
        <strain evidence="1 2">OT4b.31</strain>
    </source>
</reference>
<evidence type="ECO:0000313" key="1">
    <source>
        <dbReference type="EMBL" id="EON70802.1"/>
    </source>
</evidence>
<dbReference type="eggNOG" id="ENOG50349ZS">
    <property type="taxonomic scope" value="Bacteria"/>
</dbReference>
<comment type="caution">
    <text evidence="1">The sequence shown here is derived from an EMBL/GenBank/DDBJ whole genome shotgun (WGS) entry which is preliminary data.</text>
</comment>
<organism evidence="1 2">
    <name type="scientific">Lysinibacillus sphaericus OT4b.31</name>
    <dbReference type="NCBI Taxonomy" id="1285586"/>
    <lineage>
        <taxon>Bacteria</taxon>
        <taxon>Bacillati</taxon>
        <taxon>Bacillota</taxon>
        <taxon>Bacilli</taxon>
        <taxon>Bacillales</taxon>
        <taxon>Bacillaceae</taxon>
        <taxon>Lysinibacillus</taxon>
    </lineage>
</organism>
<gene>
    <name evidence="1" type="ORF">H131_19537</name>
</gene>
<dbReference type="RefSeq" id="WP_010860812.1">
    <property type="nucleotide sequence ID" value="NZ_KB933403.1"/>
</dbReference>
<sequence>MSIEKGRKNFVCEALYDIKALQDVITNFHSKYYGQLLVKIVGSDTIPLFLITNNGAHLKLLDTDKQFETEYFRIESIDKERCRGTISLLRAYDYEGNETNSIADVVRLERTASEKSIELSSISAIQLLNPDLLKKKILIEPKW</sequence>
<evidence type="ECO:0000313" key="2">
    <source>
        <dbReference type="Proteomes" id="UP000013911"/>
    </source>
</evidence>
<accession>R7Z9I2</accession>
<dbReference type="PATRIC" id="fig|1285586.5.peg.4068"/>
<protein>
    <recommendedName>
        <fullName evidence="3">Spore coat protein Z</fullName>
    </recommendedName>
</protein>
<dbReference type="OrthoDB" id="2737031at2"/>
<dbReference type="HOGENOM" id="CLU_1978828_0_0_9"/>
<proteinExistence type="predicted"/>